<dbReference type="EMBL" id="MARB01000002">
    <property type="protein sequence ID" value="ODJ89288.1"/>
    <property type="molecule type" value="Genomic_DNA"/>
</dbReference>
<dbReference type="GO" id="GO:0005886">
    <property type="term" value="C:plasma membrane"/>
    <property type="evidence" value="ECO:0007669"/>
    <property type="project" value="UniProtKB-SubCell"/>
</dbReference>
<sequence length="126" mass="13519">MQLTGNNQIRTIVALQFGAAVLIGLMLLAFGKTFALSGFIGGLIAAVANGYFAHRSFTHYRAQDPQKIAGRMFGAEIQKLIITGLMFGLTIVTITPLSIGALLGSYLFVQVAVPLIVLVIEDRQHS</sequence>
<feature type="transmembrane region" description="Helical" evidence="6">
    <location>
        <begin position="103"/>
        <end position="120"/>
    </location>
</feature>
<organism evidence="7 8">
    <name type="scientific">Candidatus Thiodiazotropha endolucinida</name>
    <dbReference type="NCBI Taxonomy" id="1655433"/>
    <lineage>
        <taxon>Bacteria</taxon>
        <taxon>Pseudomonadati</taxon>
        <taxon>Pseudomonadota</taxon>
        <taxon>Gammaproteobacteria</taxon>
        <taxon>Chromatiales</taxon>
        <taxon>Sedimenticolaceae</taxon>
        <taxon>Candidatus Thiodiazotropha</taxon>
    </lineage>
</organism>
<evidence type="ECO:0000256" key="3">
    <source>
        <dbReference type="ARBA" id="ARBA00022692"/>
    </source>
</evidence>
<dbReference type="RefSeq" id="WP_069121030.1">
    <property type="nucleotide sequence ID" value="NZ_MARB01000002.1"/>
</dbReference>
<comment type="subcellular location">
    <subcellularLocation>
        <location evidence="1">Cell membrane</location>
        <topology evidence="1">Multi-pass membrane protein</topology>
    </subcellularLocation>
</comment>
<keyword evidence="2" id="KW-1003">Cell membrane</keyword>
<keyword evidence="8" id="KW-1185">Reference proteome</keyword>
<comment type="caution">
    <text evidence="7">The sequence shown here is derived from an EMBL/GenBank/DDBJ whole genome shotgun (WGS) entry which is preliminary data.</text>
</comment>
<reference evidence="7 8" key="1">
    <citation type="submission" date="2016-06" db="EMBL/GenBank/DDBJ databases">
        <title>Genome sequence of endosymbiont of Candidatus Endolucinida thiodiazotropha.</title>
        <authorList>
            <person name="Poehlein A."/>
            <person name="Koenig S."/>
            <person name="Heiden S.E."/>
            <person name="Thuermer A."/>
            <person name="Voget S."/>
            <person name="Daniel R."/>
            <person name="Markert S."/>
            <person name="Gros O."/>
            <person name="Schweder T."/>
        </authorList>
    </citation>
    <scope>NUCLEOTIDE SEQUENCE [LARGE SCALE GENOMIC DNA]</scope>
    <source>
        <strain evidence="7 8">COS</strain>
    </source>
</reference>
<proteinExistence type="predicted"/>
<name>A0A7Z0VPL6_9GAMM</name>
<evidence type="ECO:0000313" key="8">
    <source>
        <dbReference type="Proteomes" id="UP000094769"/>
    </source>
</evidence>
<accession>A0A7Z0VPL6</accession>
<evidence type="ECO:0000256" key="2">
    <source>
        <dbReference type="ARBA" id="ARBA00022475"/>
    </source>
</evidence>
<keyword evidence="5 6" id="KW-0472">Membrane</keyword>
<keyword evidence="4 6" id="KW-1133">Transmembrane helix</keyword>
<evidence type="ECO:0000313" key="7">
    <source>
        <dbReference type="EMBL" id="ODJ89288.1"/>
    </source>
</evidence>
<dbReference type="Pfam" id="PF03899">
    <property type="entry name" value="ATP-synt_I"/>
    <property type="match status" value="1"/>
</dbReference>
<dbReference type="InterPro" id="IPR005598">
    <property type="entry name" value="ATP_synth_I"/>
</dbReference>
<keyword evidence="3 6" id="KW-0812">Transmembrane</keyword>
<protein>
    <submittedName>
        <fullName evidence="7">F0F1 ATP synthase subunit I</fullName>
    </submittedName>
</protein>
<gene>
    <name evidence="7" type="ORF">CODIS_03870</name>
</gene>
<evidence type="ECO:0000256" key="1">
    <source>
        <dbReference type="ARBA" id="ARBA00004651"/>
    </source>
</evidence>
<dbReference type="Proteomes" id="UP000094769">
    <property type="component" value="Unassembled WGS sequence"/>
</dbReference>
<dbReference type="AlphaFoldDB" id="A0A7Z0VPL6"/>
<evidence type="ECO:0000256" key="6">
    <source>
        <dbReference type="SAM" id="Phobius"/>
    </source>
</evidence>
<evidence type="ECO:0000256" key="4">
    <source>
        <dbReference type="ARBA" id="ARBA00022989"/>
    </source>
</evidence>
<dbReference type="OrthoDB" id="5769704at2"/>
<feature type="transmembrane region" description="Helical" evidence="6">
    <location>
        <begin position="36"/>
        <end position="53"/>
    </location>
</feature>
<feature type="transmembrane region" description="Helical" evidence="6">
    <location>
        <begin position="12"/>
        <end position="30"/>
    </location>
</feature>
<evidence type="ECO:0000256" key="5">
    <source>
        <dbReference type="ARBA" id="ARBA00023136"/>
    </source>
</evidence>
<feature type="transmembrane region" description="Helical" evidence="6">
    <location>
        <begin position="80"/>
        <end position="97"/>
    </location>
</feature>